<feature type="region of interest" description="Disordered" evidence="1">
    <location>
        <begin position="96"/>
        <end position="166"/>
    </location>
</feature>
<feature type="chain" id="PRO_5020196909" evidence="2">
    <location>
        <begin position="21"/>
        <end position="367"/>
    </location>
</feature>
<protein>
    <submittedName>
        <fullName evidence="3">Uncharacterized protein</fullName>
    </submittedName>
</protein>
<feature type="compositionally biased region" description="Basic and acidic residues" evidence="1">
    <location>
        <begin position="283"/>
        <end position="305"/>
    </location>
</feature>
<gene>
    <name evidence="3" type="ORF">EX895_003706</name>
</gene>
<dbReference type="Proteomes" id="UP000306050">
    <property type="component" value="Chromosome SGRAM_22"/>
</dbReference>
<dbReference type="AlphaFoldDB" id="A0A4V6ETK8"/>
<feature type="signal peptide" evidence="2">
    <location>
        <begin position="1"/>
        <end position="20"/>
    </location>
</feature>
<dbReference type="RefSeq" id="XP_029739014.1">
    <property type="nucleotide sequence ID" value="XM_029884304.1"/>
</dbReference>
<name>A0A4V6ETK8_9BASI</name>
<reference evidence="3 4" key="1">
    <citation type="submission" date="2019-05" db="EMBL/GenBank/DDBJ databases">
        <title>Sporisorium graminicola CBS 10092 draft sequencing and annotation.</title>
        <authorList>
            <person name="Solano-Gonzalez S."/>
            <person name="Caddick M.X."/>
            <person name="Darby A."/>
        </authorList>
    </citation>
    <scope>NUCLEOTIDE SEQUENCE [LARGE SCALE GENOMIC DNA]</scope>
    <source>
        <strain evidence="3 4">CBS 10092</strain>
    </source>
</reference>
<feature type="region of interest" description="Disordered" evidence="1">
    <location>
        <begin position="34"/>
        <end position="74"/>
    </location>
</feature>
<feature type="compositionally biased region" description="Polar residues" evidence="1">
    <location>
        <begin position="154"/>
        <end position="166"/>
    </location>
</feature>
<feature type="region of interest" description="Disordered" evidence="1">
    <location>
        <begin position="263"/>
        <end position="305"/>
    </location>
</feature>
<evidence type="ECO:0000313" key="4">
    <source>
        <dbReference type="Proteomes" id="UP000306050"/>
    </source>
</evidence>
<comment type="caution">
    <text evidence="3">The sequence shown here is derived from an EMBL/GenBank/DDBJ whole genome shotgun (WGS) entry which is preliminary data.</text>
</comment>
<organism evidence="3 4">
    <name type="scientific">Sporisorium graminicola</name>
    <dbReference type="NCBI Taxonomy" id="280036"/>
    <lineage>
        <taxon>Eukaryota</taxon>
        <taxon>Fungi</taxon>
        <taxon>Dikarya</taxon>
        <taxon>Basidiomycota</taxon>
        <taxon>Ustilaginomycotina</taxon>
        <taxon>Ustilaginomycetes</taxon>
        <taxon>Ustilaginales</taxon>
        <taxon>Ustilaginaceae</taxon>
        <taxon>Sporisorium</taxon>
    </lineage>
</organism>
<dbReference type="EMBL" id="SRRM01000014">
    <property type="protein sequence ID" value="TKY87029.1"/>
    <property type="molecule type" value="Genomic_DNA"/>
</dbReference>
<sequence length="367" mass="38471">MKLNVSFVVLALAASAVTIATPLPKPGWGSISRQLGEVFTGPTGSASREAGEGAASHGSAAGNPGNHQGAYNYGGGYDQGDSYAAHSAPQPGYSGGGAGYAAAPPAPQSGQGEFHAVPAPARGGGDYAAHSAQHAGYGETWSAPAPPQQYVPFQHTNSPDHGTSFSAEYDYFNARRNPEPKQESAGHGSMFNSEYYPYNNGGEKHSSYPSDYRWGNFIAAPAGPLTPGEAQKLEEILRAFSLSSDAGTAHAAEGQSSNFVSGTHGAHLNPAGSTYEHAAPASDTHRSDSQAERTRSSAVAEKKTESPIQRLRRVATIRRKNRVQWDNVITLAVEQHKKDLLAKGETSALTTTDIQAVIRKLGGVNKD</sequence>
<proteinExistence type="predicted"/>
<feature type="compositionally biased region" description="Low complexity" evidence="1">
    <location>
        <begin position="44"/>
        <end position="62"/>
    </location>
</feature>
<accession>A0A4V6ETK8</accession>
<keyword evidence="4" id="KW-1185">Reference proteome</keyword>
<feature type="compositionally biased region" description="Low complexity" evidence="1">
    <location>
        <begin position="100"/>
        <end position="112"/>
    </location>
</feature>
<dbReference type="GeneID" id="40726601"/>
<evidence type="ECO:0000256" key="2">
    <source>
        <dbReference type="SAM" id="SignalP"/>
    </source>
</evidence>
<keyword evidence="2" id="KW-0732">Signal</keyword>
<dbReference type="KEGG" id="sgra:EX895_003706"/>
<evidence type="ECO:0000256" key="1">
    <source>
        <dbReference type="SAM" id="MobiDB-lite"/>
    </source>
</evidence>
<evidence type="ECO:0000313" key="3">
    <source>
        <dbReference type="EMBL" id="TKY87029.1"/>
    </source>
</evidence>